<dbReference type="InterPro" id="IPR040442">
    <property type="entry name" value="Pyrv_kinase-like_dom_sf"/>
</dbReference>
<dbReference type="UniPathway" id="UPA00109">
    <property type="reaction ID" value="UER00188"/>
</dbReference>
<keyword evidence="10 17" id="KW-0418">Kinase</keyword>
<keyword evidence="15 20" id="KW-0670">Pyruvate</keyword>
<evidence type="ECO:0000256" key="15">
    <source>
        <dbReference type="ARBA" id="ARBA00023317"/>
    </source>
</evidence>
<dbReference type="PROSITE" id="PS00110">
    <property type="entry name" value="PYRUVATE_KINASE"/>
    <property type="match status" value="1"/>
</dbReference>
<sequence>MRKTKIICTIGPASSSEEVLTQMCEAGMNVARLNFSHGDHEEQLGKIKVINKVRDKMGLPIAIMLDTKGPEYRIGVFKDHKATLEEGQEFTFTVDDVIGDEKKVSVSYKGFAEDLKKGDTILVNNGLVICEVTKVKGNDVITKVIAGGTLSDKKSMNFPGKVLKQAYLSDQDKADLLFGIEHDIDYVAASFVSTRQDAQDLRDFLDKNGGRDIDIIAKIENRSGVDNIEEISEVVDGIMVARGDLGVEIPFMEVPSVQKEIVQKCRLLGKRVIIATEMLESMITNVRPTRAEISDVANAVYDGASAIMLSGESAAGKYPVEAVKTMSEVAEYTEQHINYTKRFKNMDFSIRNNLDAISHSTCSMAIDVDAKCIVVSSISGLTARMVSRFRCPVEIIGMTTSVKAFRKLALSWGVYPLLCDEFESLDVLFFHAMQQATKILDLKMGDNVVLTGGKIGGTSGHTNMIKVETIHKIYS</sequence>
<dbReference type="NCBIfam" id="NF004491">
    <property type="entry name" value="PRK05826.1"/>
    <property type="match status" value="1"/>
</dbReference>
<dbReference type="OrthoDB" id="9812123at2"/>
<dbReference type="AlphaFoldDB" id="A0A1M6ASV9"/>
<evidence type="ECO:0000256" key="3">
    <source>
        <dbReference type="ARBA" id="ARBA00004997"/>
    </source>
</evidence>
<comment type="cofactor">
    <cofactor evidence="2">
        <name>K(+)</name>
        <dbReference type="ChEBI" id="CHEBI:29103"/>
    </cofactor>
</comment>
<dbReference type="Gene3D" id="2.40.33.10">
    <property type="entry name" value="PK beta-barrel domain-like"/>
    <property type="match status" value="1"/>
</dbReference>
<feature type="domain" description="Pyruvate kinase barrel" evidence="18">
    <location>
        <begin position="1"/>
        <end position="323"/>
    </location>
</feature>
<accession>A0A1M6ASV9</accession>
<evidence type="ECO:0000256" key="16">
    <source>
        <dbReference type="NCBIfam" id="TIGR01064"/>
    </source>
</evidence>
<dbReference type="GeneID" id="89510997"/>
<dbReference type="NCBIfam" id="TIGR01064">
    <property type="entry name" value="pyruv_kin"/>
    <property type="match status" value="1"/>
</dbReference>
<dbReference type="GO" id="GO:0005524">
    <property type="term" value="F:ATP binding"/>
    <property type="evidence" value="ECO:0007669"/>
    <property type="project" value="UniProtKB-KW"/>
</dbReference>
<dbReference type="GO" id="GO:0000287">
    <property type="term" value="F:magnesium ion binding"/>
    <property type="evidence" value="ECO:0007669"/>
    <property type="project" value="UniProtKB-UniRule"/>
</dbReference>
<dbReference type="InterPro" id="IPR018209">
    <property type="entry name" value="Pyrv_Knase_AS"/>
</dbReference>
<evidence type="ECO:0000256" key="10">
    <source>
        <dbReference type="ARBA" id="ARBA00022777"/>
    </source>
</evidence>
<dbReference type="PANTHER" id="PTHR11817">
    <property type="entry name" value="PYRUVATE KINASE"/>
    <property type="match status" value="1"/>
</dbReference>
<dbReference type="InterPro" id="IPR015813">
    <property type="entry name" value="Pyrv/PenolPyrv_kinase-like_dom"/>
</dbReference>
<reference evidence="21" key="1">
    <citation type="submission" date="2016-11" db="EMBL/GenBank/DDBJ databases">
        <authorList>
            <person name="Varghese N."/>
            <person name="Submissions S."/>
        </authorList>
    </citation>
    <scope>NUCLEOTIDE SEQUENCE [LARGE SCALE GENOMIC DNA]</scope>
    <source>
        <strain evidence="21">DSM 3071</strain>
    </source>
</reference>
<evidence type="ECO:0000256" key="5">
    <source>
        <dbReference type="ARBA" id="ARBA00012142"/>
    </source>
</evidence>
<comment type="pathway">
    <text evidence="3 17">Carbohydrate degradation; glycolysis; pyruvate from D-glyceraldehyde 3-phosphate: step 5/5.</text>
</comment>
<feature type="domain" description="Pyruvate kinase C-terminal" evidence="19">
    <location>
        <begin position="355"/>
        <end position="467"/>
    </location>
</feature>
<keyword evidence="7 17" id="KW-0808">Transferase</keyword>
<dbReference type="Pfam" id="PF00224">
    <property type="entry name" value="PK"/>
    <property type="match status" value="1"/>
</dbReference>
<keyword evidence="14 17" id="KW-0324">Glycolysis</keyword>
<evidence type="ECO:0000256" key="12">
    <source>
        <dbReference type="ARBA" id="ARBA00022842"/>
    </source>
</evidence>
<dbReference type="EC" id="2.7.1.40" evidence="5 16"/>
<dbReference type="SUPFAM" id="SSF50800">
    <property type="entry name" value="PK beta-barrel domain-like"/>
    <property type="match status" value="1"/>
</dbReference>
<evidence type="ECO:0000313" key="20">
    <source>
        <dbReference type="EMBL" id="SHI39594.1"/>
    </source>
</evidence>
<evidence type="ECO:0000256" key="9">
    <source>
        <dbReference type="ARBA" id="ARBA00022741"/>
    </source>
</evidence>
<evidence type="ECO:0000256" key="2">
    <source>
        <dbReference type="ARBA" id="ARBA00001958"/>
    </source>
</evidence>
<evidence type="ECO:0000256" key="1">
    <source>
        <dbReference type="ARBA" id="ARBA00001946"/>
    </source>
</evidence>
<evidence type="ECO:0000256" key="7">
    <source>
        <dbReference type="ARBA" id="ARBA00022679"/>
    </source>
</evidence>
<dbReference type="Proteomes" id="UP000184278">
    <property type="component" value="Unassembled WGS sequence"/>
</dbReference>
<dbReference type="STRING" id="1121131.SAMN02745229_03024"/>
<organism evidence="20 21">
    <name type="scientific">Butyrivibrio fibrisolvens DSM 3071</name>
    <dbReference type="NCBI Taxonomy" id="1121131"/>
    <lineage>
        <taxon>Bacteria</taxon>
        <taxon>Bacillati</taxon>
        <taxon>Bacillota</taxon>
        <taxon>Clostridia</taxon>
        <taxon>Lachnospirales</taxon>
        <taxon>Lachnospiraceae</taxon>
        <taxon>Butyrivibrio</taxon>
    </lineage>
</organism>
<evidence type="ECO:0000259" key="19">
    <source>
        <dbReference type="Pfam" id="PF02887"/>
    </source>
</evidence>
<keyword evidence="21" id="KW-1185">Reference proteome</keyword>
<dbReference type="GO" id="GO:0030955">
    <property type="term" value="F:potassium ion binding"/>
    <property type="evidence" value="ECO:0007669"/>
    <property type="project" value="UniProtKB-UniRule"/>
</dbReference>
<proteinExistence type="inferred from homology"/>
<evidence type="ECO:0000256" key="4">
    <source>
        <dbReference type="ARBA" id="ARBA00008663"/>
    </source>
</evidence>
<dbReference type="Gene3D" id="3.40.1380.20">
    <property type="entry name" value="Pyruvate kinase, C-terminal domain"/>
    <property type="match status" value="1"/>
</dbReference>
<dbReference type="InterPro" id="IPR015806">
    <property type="entry name" value="Pyrv_Knase_insert_dom_sf"/>
</dbReference>
<comment type="cofactor">
    <cofactor evidence="1">
        <name>Mg(2+)</name>
        <dbReference type="ChEBI" id="CHEBI:18420"/>
    </cofactor>
</comment>
<dbReference type="FunFam" id="2.40.33.10:FF:000001">
    <property type="entry name" value="Pyruvate kinase"/>
    <property type="match status" value="1"/>
</dbReference>
<comment type="catalytic activity">
    <reaction evidence="17">
        <text>pyruvate + ATP = phosphoenolpyruvate + ADP + H(+)</text>
        <dbReference type="Rhea" id="RHEA:18157"/>
        <dbReference type="ChEBI" id="CHEBI:15361"/>
        <dbReference type="ChEBI" id="CHEBI:15378"/>
        <dbReference type="ChEBI" id="CHEBI:30616"/>
        <dbReference type="ChEBI" id="CHEBI:58702"/>
        <dbReference type="ChEBI" id="CHEBI:456216"/>
        <dbReference type="EC" id="2.7.1.40"/>
    </reaction>
</comment>
<keyword evidence="12 17" id="KW-0460">Magnesium</keyword>
<dbReference type="EMBL" id="FQXK01000028">
    <property type="protein sequence ID" value="SHI39594.1"/>
    <property type="molecule type" value="Genomic_DNA"/>
</dbReference>
<dbReference type="InterPro" id="IPR001697">
    <property type="entry name" value="Pyr_Knase"/>
</dbReference>
<dbReference type="NCBIfam" id="NF004978">
    <property type="entry name" value="PRK06354.1"/>
    <property type="match status" value="1"/>
</dbReference>
<gene>
    <name evidence="20" type="ORF">SAMN02745229_03024</name>
</gene>
<evidence type="ECO:0000256" key="17">
    <source>
        <dbReference type="RuleBase" id="RU000504"/>
    </source>
</evidence>
<evidence type="ECO:0000256" key="11">
    <source>
        <dbReference type="ARBA" id="ARBA00022840"/>
    </source>
</evidence>
<keyword evidence="13" id="KW-0630">Potassium</keyword>
<dbReference type="GO" id="GO:0004743">
    <property type="term" value="F:pyruvate kinase activity"/>
    <property type="evidence" value="ECO:0007669"/>
    <property type="project" value="UniProtKB-UniRule"/>
</dbReference>
<dbReference type="GO" id="GO:0016301">
    <property type="term" value="F:kinase activity"/>
    <property type="evidence" value="ECO:0007669"/>
    <property type="project" value="UniProtKB-KW"/>
</dbReference>
<comment type="similarity">
    <text evidence="4 17">Belongs to the pyruvate kinase family.</text>
</comment>
<dbReference type="FunFam" id="3.20.20.60:FF:000025">
    <property type="entry name" value="Pyruvate kinase"/>
    <property type="match status" value="1"/>
</dbReference>
<dbReference type="InterPro" id="IPR015795">
    <property type="entry name" value="Pyrv_Knase_C"/>
</dbReference>
<keyword evidence="11" id="KW-0067">ATP-binding</keyword>
<dbReference type="SUPFAM" id="SSF51621">
    <property type="entry name" value="Phosphoenolpyruvate/pyruvate domain"/>
    <property type="match status" value="1"/>
</dbReference>
<dbReference type="RefSeq" id="WP_073388982.1">
    <property type="nucleotide sequence ID" value="NZ_FQXK01000028.1"/>
</dbReference>
<evidence type="ECO:0000256" key="6">
    <source>
        <dbReference type="ARBA" id="ARBA00018587"/>
    </source>
</evidence>
<keyword evidence="9" id="KW-0547">Nucleotide-binding</keyword>
<dbReference type="Pfam" id="PF02887">
    <property type="entry name" value="PK_C"/>
    <property type="match status" value="1"/>
</dbReference>
<evidence type="ECO:0000256" key="8">
    <source>
        <dbReference type="ARBA" id="ARBA00022723"/>
    </source>
</evidence>
<dbReference type="InterPro" id="IPR015793">
    <property type="entry name" value="Pyrv_Knase_brl"/>
</dbReference>
<dbReference type="InterPro" id="IPR011037">
    <property type="entry name" value="Pyrv_Knase-like_insert_dom_sf"/>
</dbReference>
<evidence type="ECO:0000259" key="18">
    <source>
        <dbReference type="Pfam" id="PF00224"/>
    </source>
</evidence>
<name>A0A1M6ASV9_BUTFI</name>
<dbReference type="PRINTS" id="PR01050">
    <property type="entry name" value="PYRUVTKNASE"/>
</dbReference>
<evidence type="ECO:0000313" key="21">
    <source>
        <dbReference type="Proteomes" id="UP000184278"/>
    </source>
</evidence>
<evidence type="ECO:0000256" key="13">
    <source>
        <dbReference type="ARBA" id="ARBA00022958"/>
    </source>
</evidence>
<evidence type="ECO:0000256" key="14">
    <source>
        <dbReference type="ARBA" id="ARBA00023152"/>
    </source>
</evidence>
<keyword evidence="8" id="KW-0479">Metal-binding</keyword>
<dbReference type="InterPro" id="IPR036918">
    <property type="entry name" value="Pyrv_Knase_C_sf"/>
</dbReference>
<dbReference type="SUPFAM" id="SSF52935">
    <property type="entry name" value="PK C-terminal domain-like"/>
    <property type="match status" value="1"/>
</dbReference>
<protein>
    <recommendedName>
        <fullName evidence="6 16">Pyruvate kinase</fullName>
        <ecNumber evidence="5 16">2.7.1.40</ecNumber>
    </recommendedName>
</protein>
<dbReference type="Gene3D" id="3.20.20.60">
    <property type="entry name" value="Phosphoenolpyruvate-binding domains"/>
    <property type="match status" value="1"/>
</dbReference>